<gene>
    <name evidence="1" type="ORF">QJS35_26175</name>
</gene>
<reference evidence="1 2" key="1">
    <citation type="journal article" date="2023" name="Genome Announc.">
        <title>Pan-Genome Analyses of the Genus Cohnella and Proposal of the Novel Species Cohnella silvisoli sp. nov., Isolated from Forest Soil.</title>
        <authorList>
            <person name="Wang C."/>
            <person name="Mao L."/>
            <person name="Bao G."/>
            <person name="Zhu H."/>
        </authorList>
    </citation>
    <scope>NUCLEOTIDE SEQUENCE [LARGE SCALE GENOMIC DNA]</scope>
    <source>
        <strain evidence="1 2">NL03-T5-1</strain>
    </source>
</reference>
<protein>
    <recommendedName>
        <fullName evidence="3">XRE family transcriptional regulator</fullName>
    </recommendedName>
</protein>
<evidence type="ECO:0000313" key="2">
    <source>
        <dbReference type="Proteomes" id="UP001493487"/>
    </source>
</evidence>
<organism evidence="1 2">
    <name type="scientific">Cohnella silvisoli</name>
    <dbReference type="NCBI Taxonomy" id="2873699"/>
    <lineage>
        <taxon>Bacteria</taxon>
        <taxon>Bacillati</taxon>
        <taxon>Bacillota</taxon>
        <taxon>Bacilli</taxon>
        <taxon>Bacillales</taxon>
        <taxon>Paenibacillaceae</taxon>
        <taxon>Cohnella</taxon>
    </lineage>
</organism>
<accession>A0ABV1L0U6</accession>
<comment type="caution">
    <text evidence="1">The sequence shown here is derived from an EMBL/GenBank/DDBJ whole genome shotgun (WGS) entry which is preliminary data.</text>
</comment>
<dbReference type="EMBL" id="JASKHM010000017">
    <property type="protein sequence ID" value="MEQ4485871.1"/>
    <property type="molecule type" value="Genomic_DNA"/>
</dbReference>
<keyword evidence="2" id="KW-1185">Reference proteome</keyword>
<proteinExistence type="predicted"/>
<dbReference type="Proteomes" id="UP001493487">
    <property type="component" value="Unassembled WGS sequence"/>
</dbReference>
<sequence>MNVSQFDDDGVIHILMNVANDVSFDDMIRASAGESLAEIWLRKSRIDFNQLGSLVGIALNEALTLIKSRRIEWYKTFLELFSLKVSK</sequence>
<name>A0ABV1L0U6_9BACL</name>
<evidence type="ECO:0008006" key="3">
    <source>
        <dbReference type="Google" id="ProtNLM"/>
    </source>
</evidence>
<evidence type="ECO:0000313" key="1">
    <source>
        <dbReference type="EMBL" id="MEQ4485871.1"/>
    </source>
</evidence>